<evidence type="ECO:0000313" key="1">
    <source>
        <dbReference type="EMBL" id="KAI8568364.1"/>
    </source>
</evidence>
<gene>
    <name evidence="1" type="ORF">RHMOL_Rhmol02G0192600</name>
</gene>
<protein>
    <submittedName>
        <fullName evidence="1">Uncharacterized protein</fullName>
    </submittedName>
</protein>
<name>A0ACC0PTA1_RHOML</name>
<organism evidence="1 2">
    <name type="scientific">Rhododendron molle</name>
    <name type="common">Chinese azalea</name>
    <name type="synonym">Azalea mollis</name>
    <dbReference type="NCBI Taxonomy" id="49168"/>
    <lineage>
        <taxon>Eukaryota</taxon>
        <taxon>Viridiplantae</taxon>
        <taxon>Streptophyta</taxon>
        <taxon>Embryophyta</taxon>
        <taxon>Tracheophyta</taxon>
        <taxon>Spermatophyta</taxon>
        <taxon>Magnoliopsida</taxon>
        <taxon>eudicotyledons</taxon>
        <taxon>Gunneridae</taxon>
        <taxon>Pentapetalae</taxon>
        <taxon>asterids</taxon>
        <taxon>Ericales</taxon>
        <taxon>Ericaceae</taxon>
        <taxon>Ericoideae</taxon>
        <taxon>Rhodoreae</taxon>
        <taxon>Rhododendron</taxon>
    </lineage>
</organism>
<comment type="caution">
    <text evidence="1">The sequence shown here is derived from an EMBL/GenBank/DDBJ whole genome shotgun (WGS) entry which is preliminary data.</text>
</comment>
<sequence>MVFPCSCYIINLNPPVLRRRNTSGIRNPPLHSWPRIKTFIWNKSILRMMWMKSTSTSTPRGRSFLMNDASLGLSIP</sequence>
<evidence type="ECO:0000313" key="2">
    <source>
        <dbReference type="Proteomes" id="UP001062846"/>
    </source>
</evidence>
<accession>A0ACC0PTA1</accession>
<keyword evidence="2" id="KW-1185">Reference proteome</keyword>
<reference evidence="1" key="1">
    <citation type="submission" date="2022-02" db="EMBL/GenBank/DDBJ databases">
        <title>Plant Genome Project.</title>
        <authorList>
            <person name="Zhang R.-G."/>
        </authorList>
    </citation>
    <scope>NUCLEOTIDE SEQUENCE</scope>
    <source>
        <strain evidence="1">AT1</strain>
    </source>
</reference>
<proteinExistence type="predicted"/>
<dbReference type="EMBL" id="CM046389">
    <property type="protein sequence ID" value="KAI8568364.1"/>
    <property type="molecule type" value="Genomic_DNA"/>
</dbReference>
<dbReference type="Proteomes" id="UP001062846">
    <property type="component" value="Chromosome 2"/>
</dbReference>